<sequence>MMESYYKEETMNTFDILTVSLYAVVFCSFVMNVINLFQETSRLKDIGQTPLVGRSAAVIIVAALAEVCMIAGVIGLLQLFAVPINHWTVFVMFMLGFLSRNAGSYLSAWLLWSIFVRLDRRKMLNEIKDENEKALK</sequence>
<evidence type="ECO:0000313" key="3">
    <source>
        <dbReference type="Proteomes" id="UP000246806"/>
    </source>
</evidence>
<evidence type="ECO:0000313" key="2">
    <source>
        <dbReference type="EMBL" id="AQN32522.1"/>
    </source>
</evidence>
<dbReference type="EMBL" id="KX987999">
    <property type="protein sequence ID" value="AQN32522.1"/>
    <property type="molecule type" value="Genomic_DNA"/>
</dbReference>
<proteinExistence type="predicted"/>
<organism evidence="2 3">
    <name type="scientific">Bacillus phage BCP12</name>
    <dbReference type="NCBI Taxonomy" id="1913122"/>
    <lineage>
        <taxon>Viruses</taxon>
        <taxon>Duplodnaviria</taxon>
        <taxon>Heunggongvirae</taxon>
        <taxon>Uroviricota</taxon>
        <taxon>Caudoviricetes</taxon>
        <taxon>Herelleviridae</taxon>
        <taxon>Bastillevirinae</taxon>
        <taxon>Tsarbombavirus</taxon>
        <taxon>Tsarbombavirus BCP78</taxon>
    </lineage>
</organism>
<feature type="transmembrane region" description="Helical" evidence="1">
    <location>
        <begin position="58"/>
        <end position="81"/>
    </location>
</feature>
<accession>A0A2S0CT72</accession>
<gene>
    <name evidence="2" type="ORF">BCP12_106</name>
</gene>
<dbReference type="InterPro" id="IPR055843">
    <property type="entry name" value="DUF7420"/>
</dbReference>
<protein>
    <submittedName>
        <fullName evidence="2">Uncharacterized protein</fullName>
    </submittedName>
</protein>
<keyword evidence="1" id="KW-0472">Membrane</keyword>
<feature type="transmembrane region" description="Helical" evidence="1">
    <location>
        <begin position="87"/>
        <end position="112"/>
    </location>
</feature>
<dbReference type="Proteomes" id="UP000246806">
    <property type="component" value="Genome"/>
</dbReference>
<name>A0A2S0CT72_9CAUD</name>
<dbReference type="Pfam" id="PF24195">
    <property type="entry name" value="DUF7420"/>
    <property type="match status" value="1"/>
</dbReference>
<reference evidence="2 3" key="1">
    <citation type="submission" date="2016-10" db="EMBL/GenBank/DDBJ databases">
        <title>Complete Genome Sequence of Bacillus Phage BCP12.</title>
        <authorList>
            <person name="Ghosh K."/>
            <person name="Kim K.-P."/>
        </authorList>
    </citation>
    <scope>NUCLEOTIDE SEQUENCE [LARGE SCALE GENOMIC DNA]</scope>
</reference>
<evidence type="ECO:0000256" key="1">
    <source>
        <dbReference type="SAM" id="Phobius"/>
    </source>
</evidence>
<keyword evidence="1" id="KW-0812">Transmembrane</keyword>
<keyword evidence="1" id="KW-1133">Transmembrane helix</keyword>
<feature type="transmembrane region" description="Helical" evidence="1">
    <location>
        <begin position="16"/>
        <end position="37"/>
    </location>
</feature>